<evidence type="ECO:0000256" key="1">
    <source>
        <dbReference type="SAM" id="SignalP"/>
    </source>
</evidence>
<keyword evidence="1" id="KW-0732">Signal</keyword>
<dbReference type="InterPro" id="IPR037175">
    <property type="entry name" value="KFase_sf"/>
</dbReference>
<feature type="chain" id="PRO_5046970741" description="Cyclase" evidence="1">
    <location>
        <begin position="21"/>
        <end position="248"/>
    </location>
</feature>
<dbReference type="PANTHER" id="PTHR31118:SF32">
    <property type="entry name" value="KYNURENINE FORMAMIDASE"/>
    <property type="match status" value="1"/>
</dbReference>
<proteinExistence type="predicted"/>
<dbReference type="Proteomes" id="UP001501470">
    <property type="component" value="Unassembled WGS sequence"/>
</dbReference>
<evidence type="ECO:0000313" key="2">
    <source>
        <dbReference type="EMBL" id="GAA1513838.1"/>
    </source>
</evidence>
<protein>
    <recommendedName>
        <fullName evidence="4">Cyclase</fullName>
    </recommendedName>
</protein>
<dbReference type="Pfam" id="PF04199">
    <property type="entry name" value="Cyclase"/>
    <property type="match status" value="1"/>
</dbReference>
<dbReference type="PANTHER" id="PTHR31118">
    <property type="entry name" value="CYCLASE-LIKE PROTEIN 2"/>
    <property type="match status" value="1"/>
</dbReference>
<evidence type="ECO:0000313" key="3">
    <source>
        <dbReference type="Proteomes" id="UP001501470"/>
    </source>
</evidence>
<comment type="caution">
    <text evidence="2">The sequence shown here is derived from an EMBL/GenBank/DDBJ whole genome shotgun (WGS) entry which is preliminary data.</text>
</comment>
<feature type="signal peptide" evidence="1">
    <location>
        <begin position="1"/>
        <end position="20"/>
    </location>
</feature>
<name>A0ABP4L0D4_9ACTN</name>
<keyword evidence="3" id="KW-1185">Reference proteome</keyword>
<organism evidence="2 3">
    <name type="scientific">Dactylosporangium maewongense</name>
    <dbReference type="NCBI Taxonomy" id="634393"/>
    <lineage>
        <taxon>Bacteria</taxon>
        <taxon>Bacillati</taxon>
        <taxon>Actinomycetota</taxon>
        <taxon>Actinomycetes</taxon>
        <taxon>Micromonosporales</taxon>
        <taxon>Micromonosporaceae</taxon>
        <taxon>Dactylosporangium</taxon>
    </lineage>
</organism>
<accession>A0ABP4L0D4</accession>
<dbReference type="EMBL" id="BAAAQD010000005">
    <property type="protein sequence ID" value="GAA1513838.1"/>
    <property type="molecule type" value="Genomic_DNA"/>
</dbReference>
<dbReference type="Gene3D" id="3.50.30.50">
    <property type="entry name" value="Putative cyclase"/>
    <property type="match status" value="1"/>
</dbReference>
<dbReference type="SUPFAM" id="SSF102198">
    <property type="entry name" value="Putative cyclase"/>
    <property type="match status" value="1"/>
</dbReference>
<dbReference type="InterPro" id="IPR007325">
    <property type="entry name" value="KFase/CYL"/>
</dbReference>
<gene>
    <name evidence="2" type="ORF">GCM10009827_030580</name>
</gene>
<sequence length="248" mass="26414">MQSCFSATVGILAHTLAALSATIAGVRRFIELSHPVHAGLVTYPGMPGPVISDYLSREDARGRYAPGTDFQIGRIDLIANTGTYLDTPAHRFEGRGDLTDVPLERVADLPGVLVDATGVRAVDAALLERQAGTYGDVTDCAVLVCTGWSKHFGKPAYGDPDAPFLTRDAVEWLVRSGPALVGIDSVNIDDVADLTRPAHTGLLDAGIYVVEHLNDLDRLPVDGFRFTAVPPRIAGMGTFTVRAYAVLS</sequence>
<reference evidence="3" key="1">
    <citation type="journal article" date="2019" name="Int. J. Syst. Evol. Microbiol.">
        <title>The Global Catalogue of Microorganisms (GCM) 10K type strain sequencing project: providing services to taxonomists for standard genome sequencing and annotation.</title>
        <authorList>
            <consortium name="The Broad Institute Genomics Platform"/>
            <consortium name="The Broad Institute Genome Sequencing Center for Infectious Disease"/>
            <person name="Wu L."/>
            <person name="Ma J."/>
        </authorList>
    </citation>
    <scope>NUCLEOTIDE SEQUENCE [LARGE SCALE GENOMIC DNA]</scope>
    <source>
        <strain evidence="3">JCM 15933</strain>
    </source>
</reference>
<evidence type="ECO:0008006" key="4">
    <source>
        <dbReference type="Google" id="ProtNLM"/>
    </source>
</evidence>